<feature type="region of interest" description="Disordered" evidence="1">
    <location>
        <begin position="183"/>
        <end position="202"/>
    </location>
</feature>
<reference evidence="3" key="2">
    <citation type="submission" date="2020-09" db="EMBL/GenBank/DDBJ databases">
        <authorList>
            <person name="Kikuchi T."/>
        </authorList>
    </citation>
    <scope>NUCLEOTIDE SEQUENCE</scope>
    <source>
        <strain evidence="3">Ka4C1</strain>
    </source>
</reference>
<feature type="transmembrane region" description="Helical" evidence="2">
    <location>
        <begin position="96"/>
        <end position="122"/>
    </location>
</feature>
<keyword evidence="2" id="KW-0472">Membrane</keyword>
<keyword evidence="2" id="KW-1133">Transmembrane helix</keyword>
<dbReference type="AlphaFoldDB" id="A0A1I7S984"/>
<evidence type="ECO:0000256" key="1">
    <source>
        <dbReference type="SAM" id="MobiDB-lite"/>
    </source>
</evidence>
<name>A0A1I7S984_BURXY</name>
<keyword evidence="5" id="KW-1185">Reference proteome</keyword>
<evidence type="ECO:0000313" key="6">
    <source>
        <dbReference type="WBParaSite" id="BXY_0958000.1"/>
    </source>
</evidence>
<dbReference type="EMBL" id="CAJFCV020000002">
    <property type="protein sequence ID" value="CAG9100433.1"/>
    <property type="molecule type" value="Genomic_DNA"/>
</dbReference>
<organism evidence="4 6">
    <name type="scientific">Bursaphelenchus xylophilus</name>
    <name type="common">Pinewood nematode worm</name>
    <name type="synonym">Aphelenchoides xylophilus</name>
    <dbReference type="NCBI Taxonomy" id="6326"/>
    <lineage>
        <taxon>Eukaryota</taxon>
        <taxon>Metazoa</taxon>
        <taxon>Ecdysozoa</taxon>
        <taxon>Nematoda</taxon>
        <taxon>Chromadorea</taxon>
        <taxon>Rhabditida</taxon>
        <taxon>Tylenchina</taxon>
        <taxon>Tylenchomorpha</taxon>
        <taxon>Aphelenchoidea</taxon>
        <taxon>Aphelenchoididae</taxon>
        <taxon>Bursaphelenchus</taxon>
    </lineage>
</organism>
<accession>A0A1I7S984</accession>
<dbReference type="Proteomes" id="UP000582659">
    <property type="component" value="Unassembled WGS sequence"/>
</dbReference>
<keyword evidence="2" id="KW-0812">Transmembrane</keyword>
<evidence type="ECO:0000313" key="3">
    <source>
        <dbReference type="EMBL" id="CAD5217072.1"/>
    </source>
</evidence>
<gene>
    <name evidence="3" type="ORF">BXYJ_LOCUS4852</name>
</gene>
<sequence>MSTLKCLKFMFVFLHLLGLVIILVAVALPKWFTTSPGSYSSLFALYCDGDCECVKEFSHSNNRWIGTFAVFVGIAGIILSTIALPFSVRRNSPEGFINIGIVNIFGSLIGASGLGVLTYFFWNSDCKIIREIGLPIPLFTVGLIIVLFTGVFSIVIAKFTRTKQEESEDSATREQAPFTDLFGERSFKNNTSSFLSFGSRED</sequence>
<feature type="transmembrane region" description="Helical" evidence="2">
    <location>
        <begin position="64"/>
        <end position="84"/>
    </location>
</feature>
<proteinExistence type="predicted"/>
<dbReference type="WBParaSite" id="BXY_0958000.1">
    <property type="protein sequence ID" value="BXY_0958000.1"/>
    <property type="gene ID" value="BXY_0958000"/>
</dbReference>
<evidence type="ECO:0000313" key="4">
    <source>
        <dbReference type="Proteomes" id="UP000095284"/>
    </source>
</evidence>
<reference evidence="6" key="1">
    <citation type="submission" date="2016-11" db="UniProtKB">
        <authorList>
            <consortium name="WormBaseParasite"/>
        </authorList>
    </citation>
    <scope>IDENTIFICATION</scope>
</reference>
<evidence type="ECO:0000313" key="5">
    <source>
        <dbReference type="Proteomes" id="UP000659654"/>
    </source>
</evidence>
<feature type="transmembrane region" description="Helical" evidence="2">
    <location>
        <begin position="12"/>
        <end position="32"/>
    </location>
</feature>
<dbReference type="EMBL" id="CAJFDI010000002">
    <property type="protein sequence ID" value="CAD5217072.1"/>
    <property type="molecule type" value="Genomic_DNA"/>
</dbReference>
<protein>
    <submittedName>
        <fullName evidence="3">(pine wood nematode) hypothetical protein</fullName>
    </submittedName>
</protein>
<evidence type="ECO:0000256" key="2">
    <source>
        <dbReference type="SAM" id="Phobius"/>
    </source>
</evidence>
<feature type="transmembrane region" description="Helical" evidence="2">
    <location>
        <begin position="134"/>
        <end position="157"/>
    </location>
</feature>
<dbReference type="Proteomes" id="UP000659654">
    <property type="component" value="Unassembled WGS sequence"/>
</dbReference>
<dbReference type="Proteomes" id="UP000095284">
    <property type="component" value="Unplaced"/>
</dbReference>